<organism evidence="1 2">
    <name type="scientific">Racocetra persica</name>
    <dbReference type="NCBI Taxonomy" id="160502"/>
    <lineage>
        <taxon>Eukaryota</taxon>
        <taxon>Fungi</taxon>
        <taxon>Fungi incertae sedis</taxon>
        <taxon>Mucoromycota</taxon>
        <taxon>Glomeromycotina</taxon>
        <taxon>Glomeromycetes</taxon>
        <taxon>Diversisporales</taxon>
        <taxon>Gigasporaceae</taxon>
        <taxon>Racocetra</taxon>
    </lineage>
</organism>
<accession>A0ACA9SBZ7</accession>
<evidence type="ECO:0000313" key="1">
    <source>
        <dbReference type="EMBL" id="CAG8834684.1"/>
    </source>
</evidence>
<feature type="non-terminal residue" evidence="1">
    <location>
        <position position="52"/>
    </location>
</feature>
<gene>
    <name evidence="1" type="ORF">RPERSI_LOCUS29269</name>
</gene>
<sequence length="52" mass="5955">DDDELIGKIFVETNEYSEDEYESSDDELEKSKGFLVIGNSDKQPILEINDTK</sequence>
<keyword evidence="2" id="KW-1185">Reference proteome</keyword>
<comment type="caution">
    <text evidence="1">The sequence shown here is derived from an EMBL/GenBank/DDBJ whole genome shotgun (WGS) entry which is preliminary data.</text>
</comment>
<dbReference type="EMBL" id="CAJVQC010109865">
    <property type="protein sequence ID" value="CAG8834684.1"/>
    <property type="molecule type" value="Genomic_DNA"/>
</dbReference>
<dbReference type="Proteomes" id="UP000789920">
    <property type="component" value="Unassembled WGS sequence"/>
</dbReference>
<evidence type="ECO:0000313" key="2">
    <source>
        <dbReference type="Proteomes" id="UP000789920"/>
    </source>
</evidence>
<protein>
    <submittedName>
        <fullName evidence="1">28856_t:CDS:1</fullName>
    </submittedName>
</protein>
<feature type="non-terminal residue" evidence="1">
    <location>
        <position position="1"/>
    </location>
</feature>
<name>A0ACA9SBZ7_9GLOM</name>
<proteinExistence type="predicted"/>
<reference evidence="1" key="1">
    <citation type="submission" date="2021-06" db="EMBL/GenBank/DDBJ databases">
        <authorList>
            <person name="Kallberg Y."/>
            <person name="Tangrot J."/>
            <person name="Rosling A."/>
        </authorList>
    </citation>
    <scope>NUCLEOTIDE SEQUENCE</scope>
    <source>
        <strain evidence="1">MA461A</strain>
    </source>
</reference>